<evidence type="ECO:0000313" key="1">
    <source>
        <dbReference type="EMBL" id="MBP0441130.1"/>
    </source>
</evidence>
<dbReference type="Pfam" id="PF13975">
    <property type="entry name" value="gag-asp_proteas"/>
    <property type="match status" value="1"/>
</dbReference>
<dbReference type="InterPro" id="IPR001969">
    <property type="entry name" value="Aspartic_peptidase_AS"/>
</dbReference>
<protein>
    <submittedName>
        <fullName evidence="1">TIGR02281 family clan AA aspartic protease</fullName>
        <ecNumber evidence="1">3.4.23.-</ecNumber>
    </submittedName>
</protein>
<dbReference type="InterPro" id="IPR034122">
    <property type="entry name" value="Retropepsin-like_bacterial"/>
</dbReference>
<dbReference type="GO" id="GO:0006508">
    <property type="term" value="P:proteolysis"/>
    <property type="evidence" value="ECO:0007669"/>
    <property type="project" value="UniProtKB-KW"/>
</dbReference>
<evidence type="ECO:0000313" key="2">
    <source>
        <dbReference type="Proteomes" id="UP000666240"/>
    </source>
</evidence>
<dbReference type="Gene3D" id="2.40.70.10">
    <property type="entry name" value="Acid Proteases"/>
    <property type="match status" value="1"/>
</dbReference>
<dbReference type="InterPro" id="IPR011969">
    <property type="entry name" value="Clan_AA_Asp_peptidase_C"/>
</dbReference>
<dbReference type="GO" id="GO:0004190">
    <property type="term" value="F:aspartic-type endopeptidase activity"/>
    <property type="evidence" value="ECO:0007669"/>
    <property type="project" value="InterPro"/>
</dbReference>
<name>A0A8J7R8M3_9HYPH</name>
<dbReference type="NCBIfam" id="TIGR02281">
    <property type="entry name" value="clan_AA_DTGA"/>
    <property type="match status" value="1"/>
</dbReference>
<accession>A0A8J7R8M3</accession>
<dbReference type="EC" id="3.4.23.-" evidence="1"/>
<dbReference type="EMBL" id="JAGIYY010000011">
    <property type="protein sequence ID" value="MBP0441130.1"/>
    <property type="molecule type" value="Genomic_DNA"/>
</dbReference>
<proteinExistence type="predicted"/>
<sequence>MSMKLVLVSTFVGVAASVPLLYQSNPEFFASFFDRSAKEVEPVIAAAAPKVVIVEKTPEEMLQGRKVRVEADERGHFAADFRLNGRSTEAMIDTGATLVAINESTARRIGLSLKPSDFSYRVQTANGMARAAAAVIREIQIGKIHVKDVQAAVLEDKALSGTLVGMSFLQKITRYRVEAGGMVLEQ</sequence>
<dbReference type="RefSeq" id="WP_209337159.1">
    <property type="nucleotide sequence ID" value="NZ_JAGIYY010000011.1"/>
</dbReference>
<dbReference type="SUPFAM" id="SSF50630">
    <property type="entry name" value="Acid proteases"/>
    <property type="match status" value="1"/>
</dbReference>
<keyword evidence="1" id="KW-0378">Hydrolase</keyword>
<gene>
    <name evidence="1" type="ORF">J5Y06_20975</name>
</gene>
<comment type="caution">
    <text evidence="1">The sequence shown here is derived from an EMBL/GenBank/DDBJ whole genome shotgun (WGS) entry which is preliminary data.</text>
</comment>
<dbReference type="CDD" id="cd05483">
    <property type="entry name" value="retropepsin_like_bacteria"/>
    <property type="match status" value="1"/>
</dbReference>
<keyword evidence="2" id="KW-1185">Reference proteome</keyword>
<dbReference type="InterPro" id="IPR021109">
    <property type="entry name" value="Peptidase_aspartic_dom_sf"/>
</dbReference>
<reference evidence="1" key="1">
    <citation type="submission" date="2021-03" db="EMBL/GenBank/DDBJ databases">
        <title>Genome sequencing and assembly of Tianweitania sediminis.</title>
        <authorList>
            <person name="Chhetri G."/>
        </authorList>
    </citation>
    <scope>NUCLEOTIDE SEQUENCE</scope>
    <source>
        <strain evidence="1">Z8</strain>
    </source>
</reference>
<dbReference type="Proteomes" id="UP000666240">
    <property type="component" value="Unassembled WGS sequence"/>
</dbReference>
<keyword evidence="1" id="KW-0645">Protease</keyword>
<dbReference type="AlphaFoldDB" id="A0A8J7R8M3"/>
<dbReference type="PROSITE" id="PS00141">
    <property type="entry name" value="ASP_PROTEASE"/>
    <property type="match status" value="1"/>
</dbReference>
<organism evidence="1 2">
    <name type="scientific">Tianweitania sediminis</name>
    <dbReference type="NCBI Taxonomy" id="1502156"/>
    <lineage>
        <taxon>Bacteria</taxon>
        <taxon>Pseudomonadati</taxon>
        <taxon>Pseudomonadota</taxon>
        <taxon>Alphaproteobacteria</taxon>
        <taxon>Hyphomicrobiales</taxon>
        <taxon>Phyllobacteriaceae</taxon>
        <taxon>Tianweitania</taxon>
    </lineage>
</organism>